<feature type="domain" description="Cytochrome c" evidence="6">
    <location>
        <begin position="236"/>
        <end position="372"/>
    </location>
</feature>
<evidence type="ECO:0000259" key="6">
    <source>
        <dbReference type="PROSITE" id="PS51007"/>
    </source>
</evidence>
<evidence type="ECO:0000313" key="7">
    <source>
        <dbReference type="EMBL" id="QDV86642.1"/>
    </source>
</evidence>
<feature type="chain" id="PRO_5047387674" description="Cytochrome c domain-containing protein" evidence="5">
    <location>
        <begin position="25"/>
        <end position="375"/>
    </location>
</feature>
<dbReference type="Proteomes" id="UP000318081">
    <property type="component" value="Chromosome"/>
</dbReference>
<keyword evidence="5" id="KW-0732">Signal</keyword>
<keyword evidence="1 4" id="KW-0349">Heme</keyword>
<dbReference type="InterPro" id="IPR013427">
    <property type="entry name" value="Haem-bd_dom_put"/>
</dbReference>
<dbReference type="NCBIfam" id="TIGR02603">
    <property type="entry name" value="CxxCH_TIGR02603"/>
    <property type="match status" value="1"/>
</dbReference>
<gene>
    <name evidence="7" type="ORF">TBK1r_56610</name>
</gene>
<dbReference type="RefSeq" id="WP_145217939.1">
    <property type="nucleotide sequence ID" value="NZ_CP036432.1"/>
</dbReference>
<dbReference type="PANTHER" id="PTHR33546:SF1">
    <property type="entry name" value="LARGE, MULTIFUNCTIONAL SECRETED PROTEIN"/>
    <property type="match status" value="1"/>
</dbReference>
<dbReference type="Gene3D" id="1.10.760.10">
    <property type="entry name" value="Cytochrome c-like domain"/>
    <property type="match status" value="1"/>
</dbReference>
<accession>A0ABX5XYP3</accession>
<dbReference type="PROSITE" id="PS51007">
    <property type="entry name" value="CYTC"/>
    <property type="match status" value="1"/>
</dbReference>
<evidence type="ECO:0000256" key="3">
    <source>
        <dbReference type="ARBA" id="ARBA00023004"/>
    </source>
</evidence>
<reference evidence="7 8" key="1">
    <citation type="submission" date="2019-02" db="EMBL/GenBank/DDBJ databases">
        <title>Deep-cultivation of Planctomycetes and their phenomic and genomic characterization uncovers novel biology.</title>
        <authorList>
            <person name="Wiegand S."/>
            <person name="Jogler M."/>
            <person name="Boedeker C."/>
            <person name="Pinto D."/>
            <person name="Vollmers J."/>
            <person name="Rivas-Marin E."/>
            <person name="Kohn T."/>
            <person name="Peeters S.H."/>
            <person name="Heuer A."/>
            <person name="Rast P."/>
            <person name="Oberbeckmann S."/>
            <person name="Bunk B."/>
            <person name="Jeske O."/>
            <person name="Meyerdierks A."/>
            <person name="Storesund J.E."/>
            <person name="Kallscheuer N."/>
            <person name="Luecker S."/>
            <person name="Lage O.M."/>
            <person name="Pohl T."/>
            <person name="Merkel B.J."/>
            <person name="Hornburger P."/>
            <person name="Mueller R.-W."/>
            <person name="Bruemmer F."/>
            <person name="Labrenz M."/>
            <person name="Spormann A.M."/>
            <person name="Op den Camp H."/>
            <person name="Overmann J."/>
            <person name="Amann R."/>
            <person name="Jetten M.S.M."/>
            <person name="Mascher T."/>
            <person name="Medema M.H."/>
            <person name="Devos D.P."/>
            <person name="Kaster A.-K."/>
            <person name="Ovreas L."/>
            <person name="Rohde M."/>
            <person name="Galperin M.Y."/>
            <person name="Jogler C."/>
        </authorList>
    </citation>
    <scope>NUCLEOTIDE SEQUENCE [LARGE SCALE GENOMIC DNA]</scope>
    <source>
        <strain evidence="7 8">TBK1r</strain>
    </source>
</reference>
<evidence type="ECO:0000256" key="5">
    <source>
        <dbReference type="SAM" id="SignalP"/>
    </source>
</evidence>
<dbReference type="InterPro" id="IPR036909">
    <property type="entry name" value="Cyt_c-like_dom_sf"/>
</dbReference>
<keyword evidence="3 4" id="KW-0408">Iron</keyword>
<feature type="signal peptide" evidence="5">
    <location>
        <begin position="1"/>
        <end position="24"/>
    </location>
</feature>
<keyword evidence="2 4" id="KW-0479">Metal-binding</keyword>
<dbReference type="SUPFAM" id="SSF46626">
    <property type="entry name" value="Cytochrome c"/>
    <property type="match status" value="1"/>
</dbReference>
<evidence type="ECO:0000256" key="1">
    <source>
        <dbReference type="ARBA" id="ARBA00022617"/>
    </source>
</evidence>
<evidence type="ECO:0000256" key="2">
    <source>
        <dbReference type="ARBA" id="ARBA00022723"/>
    </source>
</evidence>
<evidence type="ECO:0000313" key="8">
    <source>
        <dbReference type="Proteomes" id="UP000318081"/>
    </source>
</evidence>
<evidence type="ECO:0000256" key="4">
    <source>
        <dbReference type="PROSITE-ProRule" id="PRU00433"/>
    </source>
</evidence>
<proteinExistence type="predicted"/>
<keyword evidence="8" id="KW-1185">Reference proteome</keyword>
<organism evidence="7 8">
    <name type="scientific">Stieleria magnilauensis</name>
    <dbReference type="NCBI Taxonomy" id="2527963"/>
    <lineage>
        <taxon>Bacteria</taxon>
        <taxon>Pseudomonadati</taxon>
        <taxon>Planctomycetota</taxon>
        <taxon>Planctomycetia</taxon>
        <taxon>Pirellulales</taxon>
        <taxon>Pirellulaceae</taxon>
        <taxon>Stieleria</taxon>
    </lineage>
</organism>
<sequence length="375" mass="40477">MKLHALILTVGFLYLLTAPSSLPAADNAAQARRDAIVVRAIERIDGYDYRSDPAVAEAVMRQIRRSEGTPEFMKLVKRFKPDGIESQLTVALVGDDRSAAVESAELLLELDAGRREIRNLLASPDQARGVIETLGLLGNGRANHFLSEVATDAERPYDQRRAAVAGLARTKDGEKRLIDLATEKTLVGDTVLIAGALLARSKDGGIRKAAANVLPQPAQKDSQPLPPIDELAKMTGDVAAGEKLFRGAGTCANCHIVNDYGKDVGPNLSEIGTKLSREAMLTAVLAPSAGISHNYENFSVLTEEGQVITGLKISQTDDEVVIRTADAINRKIPSEDVVTIKKSDKSIMPENLHHITGRQGLIDIVEYMMTLKKKG</sequence>
<dbReference type="PANTHER" id="PTHR33546">
    <property type="entry name" value="LARGE, MULTIFUNCTIONAL SECRETED PROTEIN-RELATED"/>
    <property type="match status" value="1"/>
</dbReference>
<dbReference type="InterPro" id="IPR009056">
    <property type="entry name" value="Cyt_c-like_dom"/>
</dbReference>
<name>A0ABX5XYP3_9BACT</name>
<dbReference type="EMBL" id="CP036432">
    <property type="protein sequence ID" value="QDV86642.1"/>
    <property type="molecule type" value="Genomic_DNA"/>
</dbReference>
<protein>
    <recommendedName>
        <fullName evidence="6">Cytochrome c domain-containing protein</fullName>
    </recommendedName>
</protein>